<evidence type="ECO:0000313" key="6">
    <source>
        <dbReference type="Proteomes" id="UP000008229"/>
    </source>
</evidence>
<dbReference type="eggNOG" id="COG1409">
    <property type="taxonomic scope" value="Bacteria"/>
</dbReference>
<name>D3F2V5_CONWI</name>
<feature type="chain" id="PRO_5003042933" evidence="2">
    <location>
        <begin position="34"/>
        <end position="1421"/>
    </location>
</feature>
<evidence type="ECO:0000259" key="3">
    <source>
        <dbReference type="Pfam" id="PF00149"/>
    </source>
</evidence>
<feature type="domain" description="Calcineurin-like phosphoesterase" evidence="3">
    <location>
        <begin position="771"/>
        <end position="920"/>
    </location>
</feature>
<dbReference type="InterPro" id="IPR004843">
    <property type="entry name" value="Calcineurin-like_PHP"/>
</dbReference>
<protein>
    <submittedName>
        <fullName evidence="5">Metallophosphoesterase</fullName>
    </submittedName>
</protein>
<dbReference type="Proteomes" id="UP000008229">
    <property type="component" value="Chromosome"/>
</dbReference>
<evidence type="ECO:0000256" key="2">
    <source>
        <dbReference type="SAM" id="SignalP"/>
    </source>
</evidence>
<organism evidence="5 6">
    <name type="scientific">Conexibacter woesei (strain DSM 14684 / CCUG 47730 / CIP 108061 / JCM 11494 / NBRC 100937 / ID131577)</name>
    <dbReference type="NCBI Taxonomy" id="469383"/>
    <lineage>
        <taxon>Bacteria</taxon>
        <taxon>Bacillati</taxon>
        <taxon>Actinomycetota</taxon>
        <taxon>Thermoleophilia</taxon>
        <taxon>Solirubrobacterales</taxon>
        <taxon>Conexibacteraceae</taxon>
        <taxon>Conexibacter</taxon>
    </lineage>
</organism>
<feature type="compositionally biased region" description="Low complexity" evidence="1">
    <location>
        <begin position="1312"/>
        <end position="1321"/>
    </location>
</feature>
<dbReference type="InterPro" id="IPR018711">
    <property type="entry name" value="NAGPA"/>
</dbReference>
<dbReference type="EMBL" id="CP001854">
    <property type="protein sequence ID" value="ADB54236.1"/>
    <property type="molecule type" value="Genomic_DNA"/>
</dbReference>
<proteinExistence type="predicted"/>
<reference evidence="5 6" key="1">
    <citation type="journal article" date="2010" name="Stand. Genomic Sci.">
        <title>Complete genome sequence of Conexibacter woesei type strain (ID131577).</title>
        <authorList>
            <person name="Pukall R."/>
            <person name="Lapidus A."/>
            <person name="Glavina Del Rio T."/>
            <person name="Copeland A."/>
            <person name="Tice H."/>
            <person name="Cheng J.-F."/>
            <person name="Lucas S."/>
            <person name="Chen F."/>
            <person name="Nolan M."/>
            <person name="Bruce D."/>
            <person name="Goodwin L."/>
            <person name="Pitluck S."/>
            <person name="Mavromatis K."/>
            <person name="Ivanova N."/>
            <person name="Ovchinnikova G."/>
            <person name="Pati A."/>
            <person name="Chen A."/>
            <person name="Palaniappan K."/>
            <person name="Land M."/>
            <person name="Hauser L."/>
            <person name="Chang Y.-J."/>
            <person name="Jeffries C.D."/>
            <person name="Chain P."/>
            <person name="Meincke L."/>
            <person name="Sims D."/>
            <person name="Brettin T."/>
            <person name="Detter J.C."/>
            <person name="Rohde M."/>
            <person name="Goeker M."/>
            <person name="Bristow J."/>
            <person name="Eisen J.A."/>
            <person name="Markowitz V."/>
            <person name="Kyrpides N.C."/>
            <person name="Klenk H.-P."/>
            <person name="Hugenholtz P."/>
        </authorList>
    </citation>
    <scope>NUCLEOTIDE SEQUENCE [LARGE SCALE GENOMIC DNA]</scope>
    <source>
        <strain evidence="6">DSM 14684 / CIP 108061 / JCM 11494 / NBRC 100937 / ID131577</strain>
    </source>
</reference>
<dbReference type="GO" id="GO:0005975">
    <property type="term" value="P:carbohydrate metabolic process"/>
    <property type="evidence" value="ECO:0007669"/>
    <property type="project" value="UniProtKB-ARBA"/>
</dbReference>
<evidence type="ECO:0000259" key="4">
    <source>
        <dbReference type="Pfam" id="PF09992"/>
    </source>
</evidence>
<gene>
    <name evidence="5" type="ordered locus">Cwoe_5835</name>
</gene>
<feature type="region of interest" description="Disordered" evidence="1">
    <location>
        <begin position="1217"/>
        <end position="1338"/>
    </location>
</feature>
<dbReference type="Pfam" id="PF00149">
    <property type="entry name" value="Metallophos"/>
    <property type="match status" value="1"/>
</dbReference>
<reference evidence="6" key="2">
    <citation type="submission" date="2010-01" db="EMBL/GenBank/DDBJ databases">
        <title>The complete genome of Conexibacter woesei DSM 14684.</title>
        <authorList>
            <consortium name="US DOE Joint Genome Institute (JGI-PGF)"/>
            <person name="Lucas S."/>
            <person name="Copeland A."/>
            <person name="Lapidus A."/>
            <person name="Glavina del Rio T."/>
            <person name="Dalin E."/>
            <person name="Tice H."/>
            <person name="Bruce D."/>
            <person name="Goodwin L."/>
            <person name="Pitluck S."/>
            <person name="Kyrpides N."/>
            <person name="Mavromatis K."/>
            <person name="Ivanova N."/>
            <person name="Mikhailova N."/>
            <person name="Chertkov O."/>
            <person name="Brettin T."/>
            <person name="Detter J.C."/>
            <person name="Han C."/>
            <person name="Larimer F."/>
            <person name="Land M."/>
            <person name="Hauser L."/>
            <person name="Markowitz V."/>
            <person name="Cheng J.-F."/>
            <person name="Hugenholtz P."/>
            <person name="Woyke T."/>
            <person name="Wu D."/>
            <person name="Pukall R."/>
            <person name="Steenblock K."/>
            <person name="Schneider S."/>
            <person name="Klenk H.-P."/>
            <person name="Eisen J.A."/>
        </authorList>
    </citation>
    <scope>NUCLEOTIDE SEQUENCE [LARGE SCALE GENOMIC DNA]</scope>
    <source>
        <strain evidence="6">DSM 14684 / CIP 108061 / JCM 11494 / NBRC 100937 / ID131577</strain>
    </source>
</reference>
<evidence type="ECO:0000256" key="1">
    <source>
        <dbReference type="SAM" id="MobiDB-lite"/>
    </source>
</evidence>
<dbReference type="eggNOG" id="COG4632">
    <property type="taxonomic scope" value="Bacteria"/>
</dbReference>
<dbReference type="InterPro" id="IPR029052">
    <property type="entry name" value="Metallo-depent_PP-like"/>
</dbReference>
<dbReference type="GO" id="GO:0016787">
    <property type="term" value="F:hydrolase activity"/>
    <property type="evidence" value="ECO:0007669"/>
    <property type="project" value="InterPro"/>
</dbReference>
<dbReference type="HOGENOM" id="CLU_004974_0_0_11"/>
<sequence precursor="true">MTLFSSPGGRRRLRATIAAGAALALAAPAAASAADQLTLTDRSEPIGPGIELRHLETLSASGWTDAQILTVDLAEQAVTTDLLMADHVGQATGLSQQAKAAGAIAGVNGDFFDIGNSGAALRPAIRSGRVVKSGDPETVVGVTNGRLGSLTSLALEATATFPDGAHAVRSFDALGRGANTIAAYTSNWGPYSRASATGAATDRAEAIVTDGVVVSVDPAGAGAGTLPANTIALVGREAGAAAIRTLRAGDRVDFAYRLNGDGVDDLRFAIGAAHPLVSDGVVQPQGDVSTAPRTAVGFSEDRTTMYLAVADGRQTSVLGPRLREMGELMRSLGADDAVNLDGGGSSTLVARPLGQTDATIRNTPSDGSERATPNGVGIFLAPGSGVADRLLLSAGGVSGGETRVFPGLHRTFGARAVDENGGAVALARGDVRWSTTAGRAPGGLLQAPEAPGTTLRVRATTDAVQADAPVRVLGELAELEPSRRRLSFTDTASAATTLALTGRDADGFAAAIDPLDAELEYDDGVVAIAPSGGGLKITPKANGATVLRVSSGAQTVAIPITVGFETRPVDGFDSTANWTFRHDRSPTGAIAVVDGGRTGTGLRIDYDFTQATATRSAGARALTQIPLPGQPLRVSVWVKSDGNGQWPTISLRDSSSTAGRTLDLRGDYLTRPGWTKVTASLPSSGVVYPVRLDNVRFIETAAARQYRGSLTIDDLEVDVPSAIETPAEPPLQRDRLIDADGRLPAGGDRFQFATLSDVQFTAANQEMVPVAIQALKRIRAQRPDFVVLNGDIVDTGYPADVELARRVLTDGGCELVEAGRPAPEPTASSVPCYYVPGNHESYGTDNLNAWSAQFGRPFGVFDHKGTRVVLLNSTRGSLRGSDFAQLPMLQEALETAASDPAVDNVMVFAHHPTNDPDPGDASQLGDRKEVALIERLLSDFRSDSGKGVAMVGSHAQIVDVDRVEGVPYVVLPSSGKSPYGTPDRGGMTGWVRWSVDPGEDATGDWLAADVRPFAQQIDLDVPAALGVGDAAPLGGELVQPAGVSNGSRRVPLRYPASVRWSGSEELALGSGEAAVDAAREAGKVAILDPATGRLTALKQGQVAIVAEADSMRAGDDVAPIRAQKTVQVTAPVGPGPRAWISAPVFAPQPASTVGPAQELTVANTGDEPLEIGFDRIETLAGAKGDFLLAADGCSTAPVAPGAACRLLVRFAPSQADATSTARVVLAGNTPERRHTVTLTATSTTIPRGEQGDQGPQGPSGREGPQGPSGPAGADGGQGPAGGDGAQGPAGPVGGQGPAGPVGADGPGGPKGETGAPGAAGAKGDRGDKGDAGAKGDRGLVGRDALVTCTVRGSTKVTCSVTYTGRSAARRAKAARSAKARLTRGGRSVATGRVGALNASRKVARGRYTLMVGASKVAVTVR</sequence>
<dbReference type="RefSeq" id="WP_012937287.1">
    <property type="nucleotide sequence ID" value="NC_013739.1"/>
</dbReference>
<accession>D3F2V5</accession>
<feature type="compositionally biased region" description="Basic and acidic residues" evidence="1">
    <location>
        <begin position="1322"/>
        <end position="1338"/>
    </location>
</feature>
<dbReference type="Gene3D" id="2.60.40.10">
    <property type="entry name" value="Immunoglobulins"/>
    <property type="match status" value="1"/>
</dbReference>
<keyword evidence="2" id="KW-0732">Signal</keyword>
<dbReference type="KEGG" id="cwo:Cwoe_5835"/>
<feature type="compositionally biased region" description="Polar residues" evidence="1">
    <location>
        <begin position="1236"/>
        <end position="1245"/>
    </location>
</feature>
<dbReference type="Gene3D" id="3.60.21.10">
    <property type="match status" value="1"/>
</dbReference>
<dbReference type="PANTHER" id="PTHR40446">
    <property type="entry name" value="N-ACETYLGLUCOSAMINE-1-PHOSPHODIESTER ALPHA-N-ACETYLGLUCOSAMINIDASE"/>
    <property type="match status" value="1"/>
</dbReference>
<dbReference type="InterPro" id="IPR013783">
    <property type="entry name" value="Ig-like_fold"/>
</dbReference>
<keyword evidence="6" id="KW-1185">Reference proteome</keyword>
<dbReference type="PROSITE" id="PS51318">
    <property type="entry name" value="TAT"/>
    <property type="match status" value="1"/>
</dbReference>
<dbReference type="Pfam" id="PF09992">
    <property type="entry name" value="NAGPA"/>
    <property type="match status" value="1"/>
</dbReference>
<evidence type="ECO:0000313" key="5">
    <source>
        <dbReference type="EMBL" id="ADB54236.1"/>
    </source>
</evidence>
<feature type="signal peptide" evidence="2">
    <location>
        <begin position="1"/>
        <end position="33"/>
    </location>
</feature>
<feature type="compositionally biased region" description="Gly residues" evidence="1">
    <location>
        <begin position="1272"/>
        <end position="1311"/>
    </location>
</feature>
<feature type="domain" description="Phosphodiester glycosidase" evidence="4">
    <location>
        <begin position="203"/>
        <end position="379"/>
    </location>
</feature>
<dbReference type="SUPFAM" id="SSF56300">
    <property type="entry name" value="Metallo-dependent phosphatases"/>
    <property type="match status" value="1"/>
</dbReference>
<dbReference type="STRING" id="469383.Cwoe_5835"/>
<dbReference type="InterPro" id="IPR006311">
    <property type="entry name" value="TAT_signal"/>
</dbReference>
<dbReference type="PANTHER" id="PTHR40446:SF2">
    <property type="entry name" value="N-ACETYLGLUCOSAMINE-1-PHOSPHODIESTER ALPHA-N-ACETYLGLUCOSAMINIDASE"/>
    <property type="match status" value="1"/>
</dbReference>